<dbReference type="GO" id="GO:0008757">
    <property type="term" value="F:S-adenosylmethionine-dependent methyltransferase activity"/>
    <property type="evidence" value="ECO:0007669"/>
    <property type="project" value="InterPro"/>
</dbReference>
<feature type="domain" description="Methyltransferase type 11" evidence="1">
    <location>
        <begin position="40"/>
        <end position="134"/>
    </location>
</feature>
<dbReference type="SUPFAM" id="SSF53335">
    <property type="entry name" value="S-adenosyl-L-methionine-dependent methyltransferases"/>
    <property type="match status" value="1"/>
</dbReference>
<name>A0A8X6F7Z6_TRICU</name>
<evidence type="ECO:0000313" key="3">
    <source>
        <dbReference type="Proteomes" id="UP000887116"/>
    </source>
</evidence>
<evidence type="ECO:0000313" key="2">
    <source>
        <dbReference type="EMBL" id="GFQ71969.1"/>
    </source>
</evidence>
<proteinExistence type="predicted"/>
<dbReference type="PANTHER" id="PTHR43861">
    <property type="entry name" value="TRANS-ACONITATE 2-METHYLTRANSFERASE-RELATED"/>
    <property type="match status" value="1"/>
</dbReference>
<dbReference type="CDD" id="cd02440">
    <property type="entry name" value="AdoMet_MTases"/>
    <property type="match status" value="1"/>
</dbReference>
<evidence type="ECO:0000259" key="1">
    <source>
        <dbReference type="Pfam" id="PF08241"/>
    </source>
</evidence>
<dbReference type="EMBL" id="BMAO01031051">
    <property type="protein sequence ID" value="GFQ71969.1"/>
    <property type="molecule type" value="Genomic_DNA"/>
</dbReference>
<dbReference type="OrthoDB" id="8300214at2759"/>
<dbReference type="InterPro" id="IPR013216">
    <property type="entry name" value="Methyltransf_11"/>
</dbReference>
<keyword evidence="3" id="KW-1185">Reference proteome</keyword>
<dbReference type="AlphaFoldDB" id="A0A8X6F7Z6"/>
<organism evidence="2 3">
    <name type="scientific">Trichonephila clavata</name>
    <name type="common">Joro spider</name>
    <name type="synonym">Nephila clavata</name>
    <dbReference type="NCBI Taxonomy" id="2740835"/>
    <lineage>
        <taxon>Eukaryota</taxon>
        <taxon>Metazoa</taxon>
        <taxon>Ecdysozoa</taxon>
        <taxon>Arthropoda</taxon>
        <taxon>Chelicerata</taxon>
        <taxon>Arachnida</taxon>
        <taxon>Araneae</taxon>
        <taxon>Araneomorphae</taxon>
        <taxon>Entelegynae</taxon>
        <taxon>Araneoidea</taxon>
        <taxon>Nephilidae</taxon>
        <taxon>Trichonephila</taxon>
    </lineage>
</organism>
<accession>A0A8X6F7Z6</accession>
<sequence>MAESSLSSQTSVQYDYSIKFIKKCADEFQWKDLSEDVVMDIGCGHELNCCKAILMQFPEVKALIAVDKESTVFKKAHFRDRKIQFVVGDIRSRDSLESHEGKMDKVISTNIFHHILDMETAFRNVYHLLKPGGEAGFSFVVGSSTHKFITVLLETPKYGADLKGVSARNPYPPQHRQQYYKEMLEIIGFKHVRAVEEERRVPFNTDERYEDSYFGRLEIMLQISPEGTEEFKEDAPLLYERTFGRYEGKLCLITVELNLLGVKPKGRSASKTKKRTVA</sequence>
<dbReference type="InterPro" id="IPR029063">
    <property type="entry name" value="SAM-dependent_MTases_sf"/>
</dbReference>
<reference evidence="2" key="1">
    <citation type="submission" date="2020-07" db="EMBL/GenBank/DDBJ databases">
        <title>Multicomponent nature underlies the extraordinary mechanical properties of spider dragline silk.</title>
        <authorList>
            <person name="Kono N."/>
            <person name="Nakamura H."/>
            <person name="Mori M."/>
            <person name="Yoshida Y."/>
            <person name="Ohtoshi R."/>
            <person name="Malay A.D."/>
            <person name="Moran D.A.P."/>
            <person name="Tomita M."/>
            <person name="Numata K."/>
            <person name="Arakawa K."/>
        </authorList>
    </citation>
    <scope>NUCLEOTIDE SEQUENCE</scope>
</reference>
<protein>
    <submittedName>
        <fullName evidence="2">Jhamt</fullName>
    </submittedName>
</protein>
<comment type="caution">
    <text evidence="2">The sequence shown here is derived from an EMBL/GenBank/DDBJ whole genome shotgun (WGS) entry which is preliminary data.</text>
</comment>
<dbReference type="Pfam" id="PF08241">
    <property type="entry name" value="Methyltransf_11"/>
    <property type="match status" value="1"/>
</dbReference>
<dbReference type="Proteomes" id="UP000887116">
    <property type="component" value="Unassembled WGS sequence"/>
</dbReference>
<gene>
    <name evidence="2" type="primary">NCL1_11512</name>
    <name evidence="2" type="ORF">TNCT_452281</name>
</gene>
<dbReference type="Gene3D" id="3.40.50.150">
    <property type="entry name" value="Vaccinia Virus protein VP39"/>
    <property type="match status" value="1"/>
</dbReference>